<keyword evidence="5 10" id="KW-0418">Kinase</keyword>
<dbReference type="PANTHER" id="PTHR48016:SF32">
    <property type="entry name" value="MITOGEN-ACTIVATED PROTEIN KINASE KINASE KINASE 4"/>
    <property type="match status" value="1"/>
</dbReference>
<keyword evidence="11" id="KW-1185">Reference proteome</keyword>
<feature type="region of interest" description="Disordered" evidence="8">
    <location>
        <begin position="1357"/>
        <end position="1396"/>
    </location>
</feature>
<dbReference type="InterPro" id="IPR050538">
    <property type="entry name" value="MAP_kinase_kinase_kinase"/>
</dbReference>
<organism evidence="10 11">
    <name type="scientific">Lactarius akahatsu</name>
    <dbReference type="NCBI Taxonomy" id="416441"/>
    <lineage>
        <taxon>Eukaryota</taxon>
        <taxon>Fungi</taxon>
        <taxon>Dikarya</taxon>
        <taxon>Basidiomycota</taxon>
        <taxon>Agaricomycotina</taxon>
        <taxon>Agaricomycetes</taxon>
        <taxon>Russulales</taxon>
        <taxon>Russulaceae</taxon>
        <taxon>Lactarius</taxon>
    </lineage>
</organism>
<evidence type="ECO:0000313" key="11">
    <source>
        <dbReference type="Proteomes" id="UP001201163"/>
    </source>
</evidence>
<feature type="region of interest" description="Disordered" evidence="8">
    <location>
        <begin position="1"/>
        <end position="30"/>
    </location>
</feature>
<evidence type="ECO:0000256" key="8">
    <source>
        <dbReference type="SAM" id="MobiDB-lite"/>
    </source>
</evidence>
<protein>
    <submittedName>
        <fullName evidence="10">Kinase</fullName>
    </submittedName>
</protein>
<gene>
    <name evidence="10" type="ORF">EDB92DRAFT_1839904</name>
</gene>
<dbReference type="GO" id="GO:0004674">
    <property type="term" value="F:protein serine/threonine kinase activity"/>
    <property type="evidence" value="ECO:0007669"/>
    <property type="project" value="UniProtKB-KW"/>
</dbReference>
<dbReference type="Pfam" id="PF00069">
    <property type="entry name" value="Pkinase"/>
    <property type="match status" value="1"/>
</dbReference>
<feature type="compositionally biased region" description="Acidic residues" evidence="8">
    <location>
        <begin position="18"/>
        <end position="29"/>
    </location>
</feature>
<comment type="similarity">
    <text evidence="1">Belongs to the protein kinase superfamily. STE Ser/Thr protein kinase family. MAP kinase kinase kinase subfamily.</text>
</comment>
<dbReference type="Pfam" id="PF19431">
    <property type="entry name" value="MEKK4_N"/>
    <property type="match status" value="1"/>
</dbReference>
<evidence type="ECO:0000256" key="3">
    <source>
        <dbReference type="ARBA" id="ARBA00022679"/>
    </source>
</evidence>
<dbReference type="PROSITE" id="PS00107">
    <property type="entry name" value="PROTEIN_KINASE_ATP"/>
    <property type="match status" value="1"/>
</dbReference>
<reference evidence="10" key="1">
    <citation type="submission" date="2022-01" db="EMBL/GenBank/DDBJ databases">
        <title>Comparative genomics reveals a dynamic genome evolution in the ectomycorrhizal milk-cap (Lactarius) mushrooms.</title>
        <authorList>
            <consortium name="DOE Joint Genome Institute"/>
            <person name="Lebreton A."/>
            <person name="Tang N."/>
            <person name="Kuo A."/>
            <person name="LaButti K."/>
            <person name="Drula E."/>
            <person name="Barry K."/>
            <person name="Clum A."/>
            <person name="Lipzen A."/>
            <person name="Mousain D."/>
            <person name="Ng V."/>
            <person name="Wang R."/>
            <person name="Wang X."/>
            <person name="Dai Y."/>
            <person name="Henrissat B."/>
            <person name="Grigoriev I.V."/>
            <person name="Guerin-Laguette A."/>
            <person name="Yu F."/>
            <person name="Martin F.M."/>
        </authorList>
    </citation>
    <scope>NUCLEOTIDE SEQUENCE</scope>
    <source>
        <strain evidence="10">QP</strain>
    </source>
</reference>
<dbReference type="GO" id="GO:0005524">
    <property type="term" value="F:ATP binding"/>
    <property type="evidence" value="ECO:0007669"/>
    <property type="project" value="UniProtKB-UniRule"/>
</dbReference>
<evidence type="ECO:0000256" key="6">
    <source>
        <dbReference type="ARBA" id="ARBA00022840"/>
    </source>
</evidence>
<keyword evidence="2" id="KW-0723">Serine/threonine-protein kinase</keyword>
<feature type="region of interest" description="Disordered" evidence="8">
    <location>
        <begin position="102"/>
        <end position="141"/>
    </location>
</feature>
<evidence type="ECO:0000256" key="7">
    <source>
        <dbReference type="PROSITE-ProRule" id="PRU10141"/>
    </source>
</evidence>
<accession>A0AAD4QB31</accession>
<keyword evidence="4 7" id="KW-0547">Nucleotide-binding</keyword>
<dbReference type="Proteomes" id="UP001201163">
    <property type="component" value="Unassembled WGS sequence"/>
</dbReference>
<dbReference type="InterPro" id="IPR045801">
    <property type="entry name" value="MEKK4_N"/>
</dbReference>
<feature type="compositionally biased region" description="Polar residues" evidence="8">
    <location>
        <begin position="1365"/>
        <end position="1396"/>
    </location>
</feature>
<evidence type="ECO:0000256" key="2">
    <source>
        <dbReference type="ARBA" id="ARBA00022527"/>
    </source>
</evidence>
<feature type="binding site" evidence="7">
    <location>
        <position position="1084"/>
    </location>
    <ligand>
        <name>ATP</name>
        <dbReference type="ChEBI" id="CHEBI:30616"/>
    </ligand>
</feature>
<evidence type="ECO:0000256" key="4">
    <source>
        <dbReference type="ARBA" id="ARBA00022741"/>
    </source>
</evidence>
<dbReference type="InterPro" id="IPR011009">
    <property type="entry name" value="Kinase-like_dom_sf"/>
</dbReference>
<feature type="domain" description="Protein kinase" evidence="9">
    <location>
        <begin position="1055"/>
        <end position="1317"/>
    </location>
</feature>
<dbReference type="Gene3D" id="3.30.200.20">
    <property type="entry name" value="Phosphorylase Kinase, domain 1"/>
    <property type="match status" value="1"/>
</dbReference>
<dbReference type="PANTHER" id="PTHR48016">
    <property type="entry name" value="MAP KINASE KINASE KINASE SSK2-RELATED-RELATED"/>
    <property type="match status" value="1"/>
</dbReference>
<evidence type="ECO:0000256" key="5">
    <source>
        <dbReference type="ARBA" id="ARBA00022777"/>
    </source>
</evidence>
<proteinExistence type="inferred from homology"/>
<comment type="caution">
    <text evidence="10">The sequence shown here is derived from an EMBL/GenBank/DDBJ whole genome shotgun (WGS) entry which is preliminary data.</text>
</comment>
<evidence type="ECO:0000313" key="10">
    <source>
        <dbReference type="EMBL" id="KAH8997467.1"/>
    </source>
</evidence>
<feature type="compositionally biased region" description="Polar residues" evidence="8">
    <location>
        <begin position="113"/>
        <end position="129"/>
    </location>
</feature>
<dbReference type="EMBL" id="JAKELL010000007">
    <property type="protein sequence ID" value="KAH8997467.1"/>
    <property type="molecule type" value="Genomic_DNA"/>
</dbReference>
<evidence type="ECO:0000256" key="1">
    <source>
        <dbReference type="ARBA" id="ARBA00006529"/>
    </source>
</evidence>
<keyword evidence="3" id="KW-0808">Transferase</keyword>
<dbReference type="InterPro" id="IPR008271">
    <property type="entry name" value="Ser/Thr_kinase_AS"/>
</dbReference>
<dbReference type="SMART" id="SM00220">
    <property type="entry name" value="S_TKc"/>
    <property type="match status" value="1"/>
</dbReference>
<name>A0AAD4QB31_9AGAM</name>
<dbReference type="PROSITE" id="PS50011">
    <property type="entry name" value="PROTEIN_KINASE_DOM"/>
    <property type="match status" value="1"/>
</dbReference>
<dbReference type="InterPro" id="IPR017441">
    <property type="entry name" value="Protein_kinase_ATP_BS"/>
</dbReference>
<dbReference type="GO" id="GO:0038066">
    <property type="term" value="P:p38MAPK cascade"/>
    <property type="evidence" value="ECO:0007669"/>
    <property type="project" value="TreeGrafter"/>
</dbReference>
<dbReference type="PROSITE" id="PS00108">
    <property type="entry name" value="PROTEIN_KINASE_ST"/>
    <property type="match status" value="1"/>
</dbReference>
<sequence length="1396" mass="157612">MPLPRHIPSLYPHTEAEPSPEDEVYEDSWDIQQSRPISFATASANSSTLPGSVRLKSRLKTYSPAGSFGSPPSSASSSTHVPQYYARYHDIFTQFLMRYGSGTGSEDPRNDPDSQYFQLQRGPNQSVDTGDSDEEDFGRTLLDSSGDVRDIFSSLLESDSIEPETPEDRERLEWQTMLASVLDGDVLKSEKTRIAVALATSGEEQDKYNHNLWLGIRAKIMGMDEEEERKRVEDLRLRTVDPLINEVLTFRARDLESGDDPGAIALQQVDEVLRHLDIVHTLYPTHKALHLDKPVVAEPDFQAHRDALITWSTIFTSLRRQINVLRKWTGSETLDVTAPVTNAESPLGARYTLGDNGPVADGSTFLERAMKEESIQMTFAKGFMTTVHSLIGASRDAQVNLAHLLRQMNLPSFERELVPLISFPTQLALASLRVRLDYAQKLKEPAIIIIDQMIDDLKLNIGIACTLKRQYEAFLSPDPGGNWNLPPCISDNYDSVVLEALSFFFKLIHWKLKSGAKDIYFKETDLIESQWPTFNDVALTVPGGASVVAEQLCALTNKLMVRVTNFFDAQLHLPISQRPTSGQRRRPGPSVNGYVRAASQQDMDDEQMISWYSKILDSVRLRYRKLQRFVRHVCQRYNNSAEYTLEDVQIDLFIAQLVETDHFLVFTQTYEEEGTYIIASRSLRDHPDYIRRILLEAFHVTEQLEDDGRKIVDIYDLHTEFPGEAGYLLILSPRSRFLWNGLVLVLEIPKIDLGLKDDRVRLIADGGQQRLALAKKEFAEIFLAVDEDGEQLDIKPALCIIEQQAHLPTVNREMRKINRATNRLAESTIESVHHVRDTLRETSRRQDLLESWYLFASEHGQYAQKSMDRSTLLKFNPSLIKLAISWVSFICDDCDPNERKTFKWAVNALEFTLHRTHNNILQLPQDQFEMLRQKVASCMTLLISHFDILGARSTFEASKEKEMRGERRQEAPLDAEEIFSSFGHNERLVAAGYLDPSSINEFWEKTSHALEKLESAMAAVTSEQRMAGRVLDDGKLEDQSAVFLASFSSNISIRWQQGRFIGAGAFGSVYSAVNLDSGSLMAVKEIKFQELAGSPSLYQQIRDELRVMEMLRHPNVVEYYGIEVHRDKVYIFEEFCQGGIYTMQMLEGLAYLHSKGIAHRDIKPDNILLDHLGVIKFVDFGAAKILARNHRTMLRSRRPTEGAFGGGLGVGMSSSLTGTPMYMSPEVIKNDTSGRHGAMDIWSMGCVVLEFATGKKPWSHLDNEWTIMYHIGVATQHPPLPEPDQLSEVGINFIKACLTVDPTRRPSAFELMDHPWMLDFRKALQNYDEADMTKSSPRGMPTEDAYESTIIPCQAEKEVEGAQCASPNPSSGSAESPLSIGSSTLSEALINTSNDY</sequence>
<dbReference type="Gene3D" id="1.10.510.10">
    <property type="entry name" value="Transferase(Phosphotransferase) domain 1"/>
    <property type="match status" value="1"/>
</dbReference>
<dbReference type="SUPFAM" id="SSF56112">
    <property type="entry name" value="Protein kinase-like (PK-like)"/>
    <property type="match status" value="1"/>
</dbReference>
<keyword evidence="6 7" id="KW-0067">ATP-binding</keyword>
<evidence type="ECO:0000259" key="9">
    <source>
        <dbReference type="PROSITE" id="PS50011"/>
    </source>
</evidence>
<dbReference type="InterPro" id="IPR000719">
    <property type="entry name" value="Prot_kinase_dom"/>
</dbReference>